<dbReference type="AlphaFoldDB" id="A0A0A9XMY4"/>
<protein>
    <submittedName>
        <fullName evidence="1">Cytochrome b6-f complex subunit 4</fullName>
    </submittedName>
</protein>
<evidence type="ECO:0000313" key="2">
    <source>
        <dbReference type="EMBL" id="JAG20144.1"/>
    </source>
</evidence>
<organism evidence="1">
    <name type="scientific">Lygus hesperus</name>
    <name type="common">Western plant bug</name>
    <dbReference type="NCBI Taxonomy" id="30085"/>
    <lineage>
        <taxon>Eukaryota</taxon>
        <taxon>Metazoa</taxon>
        <taxon>Ecdysozoa</taxon>
        <taxon>Arthropoda</taxon>
        <taxon>Hexapoda</taxon>
        <taxon>Insecta</taxon>
        <taxon>Pterygota</taxon>
        <taxon>Neoptera</taxon>
        <taxon>Paraneoptera</taxon>
        <taxon>Hemiptera</taxon>
        <taxon>Heteroptera</taxon>
        <taxon>Panheteroptera</taxon>
        <taxon>Cimicomorpha</taxon>
        <taxon>Miridae</taxon>
        <taxon>Mirini</taxon>
        <taxon>Lygus</taxon>
    </lineage>
</organism>
<evidence type="ECO:0000313" key="4">
    <source>
        <dbReference type="EMBL" id="JAG20148.1"/>
    </source>
</evidence>
<proteinExistence type="predicted"/>
<sequence>MFSSLVLTIPSYSSAVHNPIRTPTQQKSFLITYLEEYKRDPSQASLYLAITLYDELASKGIVLVRYVVLLVFAGTDVHTISCTQTHTVVTSAPQLHFLLRIPDVPSQYFYTCTSRILCTHIYIRSITCPTKLISTPYLKPSHRFQHPIYMRYPTSAPLCNTRVCSSLCCSITVGGLFTCWFSCRCRH</sequence>
<dbReference type="EMBL" id="GBHO01023456">
    <property type="protein sequence ID" value="JAG20148.1"/>
    <property type="molecule type" value="Transcribed_RNA"/>
</dbReference>
<reference evidence="1" key="2">
    <citation type="submission" date="2014-07" db="EMBL/GenBank/DDBJ databases">
        <authorList>
            <person name="Hull J."/>
        </authorList>
    </citation>
    <scope>NUCLEOTIDE SEQUENCE</scope>
</reference>
<dbReference type="EMBL" id="GBHO01023461">
    <property type="protein sequence ID" value="JAG20143.1"/>
    <property type="molecule type" value="Transcribed_RNA"/>
</dbReference>
<evidence type="ECO:0000313" key="3">
    <source>
        <dbReference type="EMBL" id="JAG20146.1"/>
    </source>
</evidence>
<dbReference type="EMBL" id="GBHO01023458">
    <property type="protein sequence ID" value="JAG20146.1"/>
    <property type="molecule type" value="Transcribed_RNA"/>
</dbReference>
<gene>
    <name evidence="1" type="primary">petD_3</name>
    <name evidence="3" type="synonym">petD_1</name>
    <name evidence="2" type="synonym">petD_2</name>
    <name evidence="4" type="synonym">petD_4</name>
    <name evidence="1" type="ORF">CM83_18552</name>
    <name evidence="2" type="ORF">CM83_18553</name>
    <name evidence="3" type="ORF">CM83_18555</name>
    <name evidence="4" type="ORF">CM83_18559</name>
</gene>
<reference evidence="1" key="1">
    <citation type="journal article" date="2014" name="PLoS ONE">
        <title>Transcriptome-Based Identification of ABC Transporters in the Western Tarnished Plant Bug Lygus hesperus.</title>
        <authorList>
            <person name="Hull J.J."/>
            <person name="Chaney K."/>
            <person name="Geib S.M."/>
            <person name="Fabrick J.A."/>
            <person name="Brent C.S."/>
            <person name="Walsh D."/>
            <person name="Lavine L.C."/>
        </authorList>
    </citation>
    <scope>NUCLEOTIDE SEQUENCE</scope>
</reference>
<name>A0A0A9XMY4_LYGHE</name>
<evidence type="ECO:0000313" key="1">
    <source>
        <dbReference type="EMBL" id="JAG20143.1"/>
    </source>
</evidence>
<dbReference type="EMBL" id="GBHO01023460">
    <property type="protein sequence ID" value="JAG20144.1"/>
    <property type="molecule type" value="Transcribed_RNA"/>
</dbReference>
<accession>A0A0A9XMY4</accession>